<dbReference type="InterPro" id="IPR024072">
    <property type="entry name" value="DHFR-like_dom_sf"/>
</dbReference>
<dbReference type="FunFam" id="3.40.430.10:FF:000014">
    <property type="entry name" value="Dihydrofolate reductase"/>
    <property type="match status" value="1"/>
</dbReference>
<dbReference type="Proteomes" id="UP000026908">
    <property type="component" value="Segment"/>
</dbReference>
<name>A0A023MH77_9CAUD</name>
<sequence>MITAMYAVGPNGEFGLRGKLPWGSFKEELNAFYSQLDVLNPDNIIIGAGTYLALPYAVRERMIGASDLFIRADRPLPDDITHDIYTPISMIGDTLPTFLKDQQTVVLGGANLLLEMYQHGHIESAFVSTIFSEQKLEADIHLDSMILDYNYESTRLVYAVGANSDNSLRFVQELVTY</sequence>
<dbReference type="KEGG" id="vg:19487060"/>
<keyword evidence="2" id="KW-1185">Reference proteome</keyword>
<organism evidence="1 2">
    <name type="scientific">Escherichia phage vB_EcoS_FFH_1</name>
    <dbReference type="NCBI Taxonomy" id="1446489"/>
    <lineage>
        <taxon>Viruses</taxon>
        <taxon>Duplodnaviria</taxon>
        <taxon>Heunggongvirae</taxon>
        <taxon>Uroviricota</taxon>
        <taxon>Caudoviricetes</taxon>
        <taxon>Demerecviridae</taxon>
        <taxon>Markadamsvirinae</taxon>
        <taxon>Tequintavirus</taxon>
        <taxon>Tequintavirus FFH1</taxon>
    </lineage>
</organism>
<accession>A0A023MH77</accession>
<evidence type="ECO:0000313" key="2">
    <source>
        <dbReference type="Proteomes" id="UP000026908"/>
    </source>
</evidence>
<dbReference type="GeneID" id="19487060"/>
<dbReference type="OrthoDB" id="9577at10239"/>
<dbReference type="EMBL" id="KJ190157">
    <property type="protein sequence ID" value="AHN83525.1"/>
    <property type="molecule type" value="Genomic_DNA"/>
</dbReference>
<protein>
    <submittedName>
        <fullName evidence="1">Putative dihydrofolate reductase</fullName>
    </submittedName>
</protein>
<dbReference type="RefSeq" id="YP_009031714.1">
    <property type="nucleotide sequence ID" value="NC_024139.1"/>
</dbReference>
<dbReference type="SUPFAM" id="SSF53597">
    <property type="entry name" value="Dihydrofolate reductase-like"/>
    <property type="match status" value="1"/>
</dbReference>
<dbReference type="Gene3D" id="3.40.430.10">
    <property type="entry name" value="Dihydrofolate Reductase, subunit A"/>
    <property type="match status" value="1"/>
</dbReference>
<reference evidence="1 2" key="1">
    <citation type="journal article" date="2014" name="Genome Announc.">
        <title>Complete Genome Sequences of Two Escherichia coli O157:H7 Phages Effective in Limiting Contamination of Food Products.</title>
        <authorList>
            <person name="Hong Y."/>
            <person name="Pan Y."/>
            <person name="Harman N.J."/>
            <person name="Ebner P.D."/>
        </authorList>
    </citation>
    <scope>NUCLEOTIDE SEQUENCE [LARGE SCALE GENOMIC DNA]</scope>
</reference>
<proteinExistence type="predicted"/>
<evidence type="ECO:0000313" key="1">
    <source>
        <dbReference type="EMBL" id="AHN83525.1"/>
    </source>
</evidence>